<evidence type="ECO:0000313" key="1">
    <source>
        <dbReference type="EMBL" id="MPM67952.1"/>
    </source>
</evidence>
<sequence length="318" mass="33318">MSDPITWVPIGTVDAPYTGTFDGDGHKISGLYCKGDELAGLFGVSAGTIKNVTVENSYFYAKTISGVCVQNNEDGKLENCVNKCTIAYEDAFNSFGAPASSNVFFKVGGVCAVNNGSLTNCKNEGDITVNSDYQVEKWVSFYNYVGGICGQNAGTLEGCSNSSNITVTNSYDASMGRLIKIYVGGICGQSEGTKTIAQCVNNGAIIVTATRNARANSGIYYYIGGICGITAGDLAQCINKVPITANSTYTNQEGSTVYFETGGICGQNTGSLAQSTNEGEVKSSMKGINGHLSCYSGGICGSNSGKFFPFLFFHSNPS</sequence>
<evidence type="ECO:0008006" key="2">
    <source>
        <dbReference type="Google" id="ProtNLM"/>
    </source>
</evidence>
<organism evidence="1">
    <name type="scientific">bioreactor metagenome</name>
    <dbReference type="NCBI Taxonomy" id="1076179"/>
    <lineage>
        <taxon>unclassified sequences</taxon>
        <taxon>metagenomes</taxon>
        <taxon>ecological metagenomes</taxon>
    </lineage>
</organism>
<proteinExistence type="predicted"/>
<name>A0A645BRV0_9ZZZZ</name>
<protein>
    <recommendedName>
        <fullName evidence="2">GLUG domain-containing protein</fullName>
    </recommendedName>
</protein>
<accession>A0A645BRV0</accession>
<reference evidence="1" key="1">
    <citation type="submission" date="2019-08" db="EMBL/GenBank/DDBJ databases">
        <authorList>
            <person name="Kucharzyk K."/>
            <person name="Murdoch R.W."/>
            <person name="Higgins S."/>
            <person name="Loffler F."/>
        </authorList>
    </citation>
    <scope>NUCLEOTIDE SEQUENCE</scope>
</reference>
<comment type="caution">
    <text evidence="1">The sequence shown here is derived from an EMBL/GenBank/DDBJ whole genome shotgun (WGS) entry which is preliminary data.</text>
</comment>
<dbReference type="AlphaFoldDB" id="A0A645BRV0"/>
<dbReference type="Gene3D" id="2.160.20.110">
    <property type="match status" value="1"/>
</dbReference>
<gene>
    <name evidence="1" type="ORF">SDC9_114877</name>
</gene>
<dbReference type="EMBL" id="VSSQ01021979">
    <property type="protein sequence ID" value="MPM67952.1"/>
    <property type="molecule type" value="Genomic_DNA"/>
</dbReference>